<gene>
    <name evidence="2" type="ORF">LCGC14_1056600</name>
</gene>
<reference evidence="2" key="1">
    <citation type="journal article" date="2015" name="Nature">
        <title>Complex archaea that bridge the gap between prokaryotes and eukaryotes.</title>
        <authorList>
            <person name="Spang A."/>
            <person name="Saw J.H."/>
            <person name="Jorgensen S.L."/>
            <person name="Zaremba-Niedzwiedzka K."/>
            <person name="Martijn J."/>
            <person name="Lind A.E."/>
            <person name="van Eijk R."/>
            <person name="Schleper C."/>
            <person name="Guy L."/>
            <person name="Ettema T.J."/>
        </authorList>
    </citation>
    <scope>NUCLEOTIDE SEQUENCE</scope>
</reference>
<dbReference type="EMBL" id="LAZR01004455">
    <property type="protein sequence ID" value="KKN08456.1"/>
    <property type="molecule type" value="Genomic_DNA"/>
</dbReference>
<evidence type="ECO:0000256" key="1">
    <source>
        <dbReference type="SAM" id="Phobius"/>
    </source>
</evidence>
<evidence type="ECO:0000313" key="2">
    <source>
        <dbReference type="EMBL" id="KKN08456.1"/>
    </source>
</evidence>
<proteinExistence type="predicted"/>
<protein>
    <submittedName>
        <fullName evidence="2">Uncharacterized protein</fullName>
    </submittedName>
</protein>
<accession>A0A0F9Q5D6</accession>
<dbReference type="AlphaFoldDB" id="A0A0F9Q5D6"/>
<organism evidence="2">
    <name type="scientific">marine sediment metagenome</name>
    <dbReference type="NCBI Taxonomy" id="412755"/>
    <lineage>
        <taxon>unclassified sequences</taxon>
        <taxon>metagenomes</taxon>
        <taxon>ecological metagenomes</taxon>
    </lineage>
</organism>
<sequence>MKNILFNKFFIVFVSILIVSGGVLAFFIFDYNKTVDYQVVGAKGNLTVTVDLTDQILNVSENLTSTQDLTILNQNGAANFNYTFTKNLTFVESGCDATGDISFELESSVGVINNGGNFTMNPGFNNFNFIARAVNNRVCPQNITVTLDFVEV</sequence>
<name>A0A0F9Q5D6_9ZZZZ</name>
<keyword evidence="1" id="KW-0472">Membrane</keyword>
<keyword evidence="1" id="KW-0812">Transmembrane</keyword>
<feature type="transmembrane region" description="Helical" evidence="1">
    <location>
        <begin position="9"/>
        <end position="29"/>
    </location>
</feature>
<keyword evidence="1" id="KW-1133">Transmembrane helix</keyword>
<comment type="caution">
    <text evidence="2">The sequence shown here is derived from an EMBL/GenBank/DDBJ whole genome shotgun (WGS) entry which is preliminary data.</text>
</comment>